<dbReference type="EMBL" id="QAOQ01000004">
    <property type="protein sequence ID" value="PTQ96901.1"/>
    <property type="molecule type" value="Genomic_DNA"/>
</dbReference>
<keyword evidence="2" id="KW-0732">Signal</keyword>
<feature type="compositionally biased region" description="Basic and acidic residues" evidence="1">
    <location>
        <begin position="221"/>
        <end position="242"/>
    </location>
</feature>
<feature type="region of interest" description="Disordered" evidence="1">
    <location>
        <begin position="213"/>
        <end position="267"/>
    </location>
</feature>
<accession>A0A2T5J9Z7</accession>
<dbReference type="PROSITE" id="PS51257">
    <property type="entry name" value="PROKAR_LIPOPROTEIN"/>
    <property type="match status" value="1"/>
</dbReference>
<evidence type="ECO:0008006" key="5">
    <source>
        <dbReference type="Google" id="ProtNLM"/>
    </source>
</evidence>
<comment type="caution">
    <text evidence="3">The sequence shown here is derived from an EMBL/GenBank/DDBJ whole genome shotgun (WGS) entry which is preliminary data.</text>
</comment>
<evidence type="ECO:0000313" key="3">
    <source>
        <dbReference type="EMBL" id="PTQ96901.1"/>
    </source>
</evidence>
<sequence>MLRSYYLVIAGIAIMAAGCSQSGTKSQPVASASTKPQLMQPFTYHKMIEVSPGQYYDVMSWGRGGKGKGALLILHSDSVNKDFTTTTGDLDGAIFDVFNSDMDADGNPELLIESKGKDTVNYSTIQAYEFNDKAQKLDFPKLQSYQKRGYRGNDNFFMKDGKLIREYPIYTSNDSTAKPTGQKRVLEYSLRSNNLTVKDLSKDTLKVIGQPAATTTAATKQQDEKPKASTQSDSKKSSEKKSSSKSSKKHSSSSSHSKKKKHHHHRE</sequence>
<keyword evidence="4" id="KW-1185">Reference proteome</keyword>
<gene>
    <name evidence="3" type="ORF">C8P68_104395</name>
</gene>
<name>A0A2T5J9Z7_9SPHI</name>
<evidence type="ECO:0000256" key="2">
    <source>
        <dbReference type="SAM" id="SignalP"/>
    </source>
</evidence>
<organism evidence="3 4">
    <name type="scientific">Mucilaginibacter yixingensis</name>
    <dbReference type="NCBI Taxonomy" id="1295612"/>
    <lineage>
        <taxon>Bacteria</taxon>
        <taxon>Pseudomonadati</taxon>
        <taxon>Bacteroidota</taxon>
        <taxon>Sphingobacteriia</taxon>
        <taxon>Sphingobacteriales</taxon>
        <taxon>Sphingobacteriaceae</taxon>
        <taxon>Mucilaginibacter</taxon>
    </lineage>
</organism>
<proteinExistence type="predicted"/>
<evidence type="ECO:0000256" key="1">
    <source>
        <dbReference type="SAM" id="MobiDB-lite"/>
    </source>
</evidence>
<dbReference type="AlphaFoldDB" id="A0A2T5J9Z7"/>
<reference evidence="3 4" key="1">
    <citation type="submission" date="2018-04" db="EMBL/GenBank/DDBJ databases">
        <title>Genomic Encyclopedia of Archaeal and Bacterial Type Strains, Phase II (KMG-II): from individual species to whole genera.</title>
        <authorList>
            <person name="Goeker M."/>
        </authorList>
    </citation>
    <scope>NUCLEOTIDE SEQUENCE [LARGE SCALE GENOMIC DNA]</scope>
    <source>
        <strain evidence="3 4">DSM 26809</strain>
    </source>
</reference>
<dbReference type="Proteomes" id="UP000244168">
    <property type="component" value="Unassembled WGS sequence"/>
</dbReference>
<feature type="compositionally biased region" description="Basic residues" evidence="1">
    <location>
        <begin position="246"/>
        <end position="267"/>
    </location>
</feature>
<feature type="signal peptide" evidence="2">
    <location>
        <begin position="1"/>
        <end position="22"/>
    </location>
</feature>
<evidence type="ECO:0000313" key="4">
    <source>
        <dbReference type="Proteomes" id="UP000244168"/>
    </source>
</evidence>
<dbReference type="RefSeq" id="WP_107828841.1">
    <property type="nucleotide sequence ID" value="NZ_CP160205.1"/>
</dbReference>
<feature type="chain" id="PRO_5015431302" description="PliI/PliC-like inhibitor of I-type lysozyme" evidence="2">
    <location>
        <begin position="23"/>
        <end position="267"/>
    </location>
</feature>
<protein>
    <recommendedName>
        <fullName evidence="5">PliI/PliC-like inhibitor of I-type lysozyme</fullName>
    </recommendedName>
</protein>
<dbReference type="OrthoDB" id="980465at2"/>